<gene>
    <name evidence="1" type="ORF">R1flu_000062</name>
</gene>
<dbReference type="Proteomes" id="UP001605036">
    <property type="component" value="Unassembled WGS sequence"/>
</dbReference>
<organism evidence="1 2">
    <name type="scientific">Riccia fluitans</name>
    <dbReference type="NCBI Taxonomy" id="41844"/>
    <lineage>
        <taxon>Eukaryota</taxon>
        <taxon>Viridiplantae</taxon>
        <taxon>Streptophyta</taxon>
        <taxon>Embryophyta</taxon>
        <taxon>Marchantiophyta</taxon>
        <taxon>Marchantiopsida</taxon>
        <taxon>Marchantiidae</taxon>
        <taxon>Marchantiales</taxon>
        <taxon>Ricciaceae</taxon>
        <taxon>Riccia</taxon>
    </lineage>
</organism>
<dbReference type="AlphaFoldDB" id="A0ABD1XZE2"/>
<dbReference type="EMBL" id="JBHFFA010000006">
    <property type="protein sequence ID" value="KAL2619857.1"/>
    <property type="molecule type" value="Genomic_DNA"/>
</dbReference>
<protein>
    <submittedName>
        <fullName evidence="1">Uncharacterized protein</fullName>
    </submittedName>
</protein>
<evidence type="ECO:0000313" key="2">
    <source>
        <dbReference type="Proteomes" id="UP001605036"/>
    </source>
</evidence>
<proteinExistence type="predicted"/>
<comment type="caution">
    <text evidence="1">The sequence shown here is derived from an EMBL/GenBank/DDBJ whole genome shotgun (WGS) entry which is preliminary data.</text>
</comment>
<evidence type="ECO:0000313" key="1">
    <source>
        <dbReference type="EMBL" id="KAL2619857.1"/>
    </source>
</evidence>
<name>A0ABD1XZE2_9MARC</name>
<accession>A0ABD1XZE2</accession>
<keyword evidence="2" id="KW-1185">Reference proteome</keyword>
<reference evidence="1 2" key="1">
    <citation type="submission" date="2024-09" db="EMBL/GenBank/DDBJ databases">
        <title>Chromosome-scale assembly of Riccia fluitans.</title>
        <authorList>
            <person name="Paukszto L."/>
            <person name="Sawicki J."/>
            <person name="Karawczyk K."/>
            <person name="Piernik-Szablinska J."/>
            <person name="Szczecinska M."/>
            <person name="Mazdziarz M."/>
        </authorList>
    </citation>
    <scope>NUCLEOTIDE SEQUENCE [LARGE SCALE GENOMIC DNA]</scope>
    <source>
        <strain evidence="1">Rf_01</strain>
        <tissue evidence="1">Aerial parts of the thallus</tissue>
    </source>
</reference>
<sequence length="127" mass="14750">METRRLQEDRVIRSLSNKLTLALNLRFSALKARIPYVKWRGVADLLVRLTLESSIPSISDSKFQTDLWHLVMCSEDIHLIERVANNYFCIWKGESLGHVVETIFREKAFAARLSVLKPPLKLRTAWI</sequence>